<dbReference type="SMART" id="SM00888">
    <property type="entry name" value="EF1_GNE"/>
    <property type="match status" value="1"/>
</dbReference>
<comment type="similarity">
    <text evidence="4">Belongs to the PIH1 family.</text>
</comment>
<dbReference type="FunFam" id="1.10.287.370:FF:000001">
    <property type="entry name" value="Prefoldin subunit 3"/>
    <property type="match status" value="1"/>
</dbReference>
<dbReference type="InterPro" id="IPR036219">
    <property type="entry name" value="eEF-1beta-like_sf"/>
</dbReference>
<dbReference type="SUPFAM" id="SSF46579">
    <property type="entry name" value="Prefoldin"/>
    <property type="match status" value="1"/>
</dbReference>
<dbReference type="Pfam" id="PF02996">
    <property type="entry name" value="Prefoldin"/>
    <property type="match status" value="1"/>
</dbReference>
<dbReference type="CDD" id="cd00292">
    <property type="entry name" value="EF1B"/>
    <property type="match status" value="1"/>
</dbReference>
<evidence type="ECO:0000313" key="15">
    <source>
        <dbReference type="Proteomes" id="UP000053237"/>
    </source>
</evidence>
<dbReference type="InterPro" id="IPR014038">
    <property type="entry name" value="EF1B_bsu/dsu_GNE"/>
</dbReference>
<comment type="similarity">
    <text evidence="2">Belongs to the EF-1-beta/EF-1-delta family.</text>
</comment>
<dbReference type="PANTHER" id="PTHR12409:SF0">
    <property type="entry name" value="PREFOLDIN SUBUNIT 3"/>
    <property type="match status" value="1"/>
</dbReference>
<dbReference type="Pfam" id="PF05182">
    <property type="entry name" value="Fip1"/>
    <property type="match status" value="1"/>
</dbReference>
<keyword evidence="8" id="KW-0648">Protein biosynthesis</keyword>
<feature type="compositionally biased region" description="Basic and acidic residues" evidence="12">
    <location>
        <begin position="827"/>
        <end position="852"/>
    </location>
</feature>
<comment type="similarity">
    <text evidence="5">Belongs to the prefoldin subunit alpha family.</text>
</comment>
<feature type="region of interest" description="Disordered" evidence="12">
    <location>
        <begin position="1410"/>
        <end position="1457"/>
    </location>
</feature>
<dbReference type="GO" id="GO:0015631">
    <property type="term" value="F:tubulin binding"/>
    <property type="evidence" value="ECO:0007669"/>
    <property type="project" value="TreeGrafter"/>
</dbReference>
<dbReference type="InParanoid" id="A0A024G0W1"/>
<dbReference type="GO" id="GO:0006397">
    <property type="term" value="P:mRNA processing"/>
    <property type="evidence" value="ECO:0007669"/>
    <property type="project" value="UniProtKB-KW"/>
</dbReference>
<dbReference type="InterPro" id="IPR036322">
    <property type="entry name" value="WD40_repeat_dom_sf"/>
</dbReference>
<protein>
    <recommendedName>
        <fullName evidence="13">Translation elongation factor EF1B beta/delta subunit guanine nucleotide exchange domain-containing protein</fullName>
    </recommendedName>
</protein>
<evidence type="ECO:0000256" key="12">
    <source>
        <dbReference type="SAM" id="MobiDB-lite"/>
    </source>
</evidence>
<name>A0A024G0W1_9STRA</name>
<dbReference type="GO" id="GO:0005737">
    <property type="term" value="C:cytoplasm"/>
    <property type="evidence" value="ECO:0007669"/>
    <property type="project" value="TreeGrafter"/>
</dbReference>
<evidence type="ECO:0000259" key="13">
    <source>
        <dbReference type="SMART" id="SM00888"/>
    </source>
</evidence>
<evidence type="ECO:0000256" key="9">
    <source>
        <dbReference type="ARBA" id="ARBA00023186"/>
    </source>
</evidence>
<dbReference type="PANTHER" id="PTHR12409">
    <property type="entry name" value="PREFOLDIN SUBUNIT 3"/>
    <property type="match status" value="1"/>
</dbReference>
<dbReference type="Pfam" id="PF00736">
    <property type="entry name" value="EF1_GNE"/>
    <property type="match status" value="1"/>
</dbReference>
<organism evidence="14 15">
    <name type="scientific">Albugo candida</name>
    <dbReference type="NCBI Taxonomy" id="65357"/>
    <lineage>
        <taxon>Eukaryota</taxon>
        <taxon>Sar</taxon>
        <taxon>Stramenopiles</taxon>
        <taxon>Oomycota</taxon>
        <taxon>Peronosporomycetes</taxon>
        <taxon>Albuginales</taxon>
        <taxon>Albuginaceae</taxon>
        <taxon>Albugo</taxon>
    </lineage>
</organism>
<sequence>MKRIAQNPWKRMLAIGRGGSVVITTQMGDENTAVIDIEAVLLKGDFSMGKWTEYEAICVAFAASDVLFVGMTGVHANSREKCSFLCGIRLFSSLKTIFPHVLFVESLGEESIWELCIGVSDSMSYLVFLMENRIGVFVWKERYSDRLVCVASIPGAKRLTAGSFLWDRMLGCVVDENGSIYVLDISGCLRALEETMRQSFNVRSRKRIDENLHCLKAIQSVRGGACMKENPMAQIQIVGFRKQIEALSMRICCVRWIALPNISTQWLIVASENGSLQIFKCNSKAREIVFLQEYPSSTFSTKKPHFLSPAKVSEHQIVLFTIFGQSVREWKLGVCMEPTVDLVLPCVKNAFELPQRAIGSEVVAVAWSSENQRKEEPNASSSDEREGIGLKYASLITADGKLEHFHLAREESELANQKDDLILRTSMAPIPEEIRCDHFCERNQANEKADMTIQERYKLPEMPLTDKKAVGERRTTQSTKKEYKSRLECASARVHRLHQNVEAMRGSFQLFCVDVQEQMMLNVSQDAQIPLNVINQTASLQDDVASETDEQLGVDTNSTSETKIAKEQNPVDEEDDEEEEEVAIVLSNNNNAKPTLRFTGGFNRYIRNTFTGLPQHNPVSTSSQEFGENDPIDDAMMFGARRTAFDVDIDMLEEKPWRKPGIDIADYFNYGFDERGWREYAAKQLKIRRELALEKAKEQAARQVSTAAVAHANANAERASKASQEGGKFNGNQANNPPKTDVVSDTPMDQANEWMPGATNNAYGREGHGIHPGMNTFMQPPRDWHPNMGPPPPFMPNWMHGGPPRDWGGPMPPPWMPGSNTQDTDDDRGKRGSRENFQDRKENSHGRRNNRENRRRGNRDDKFGEGEFHFKRERQKDRTSVDVHRDRSRQRMRAKDKDESTDAARGRGRDRPEEKSRDRSRDRPQDRERNRDRGKDRDRYRNNRSHERDRGRDRGRDREKFPPHDRDSRRNNIFSMERWAGDIVELSNLLHNDCEEPNPSIGITPSTLTITGCKESDRPIGQIAVHDPKAIWLPHEVPSDDEDDNSFDIRTRPLFEILYKQNVMTEDVFLGLSDKDPSSAQCEAMLVRIFCPKHKIEQIELEVKTQKLLMSSSTLKLALCLPYPVRYQDGKAEWDAEKCVLAVSLPIIRAEWLSSSRMNTSPAESDDAKAVERLSGAIIGSRNERGIPAAIFIESADVFLQSLDITDAMPLMGAMQQLYRKYKFMEANFQKTHASLKLKLPDTEKDLEMLHHLMAKQEAKETIRTKFNLADNIYVKAAVDPSIGNVCIWLGANVMVEFSYNEALELLEKNIATAKAQMNQLESDLGYLRDQIITTEVNMARVYNHDVKRRQRGTAPVVQTYSVHQSEMPLDTSKFTLVKTAKYSVVHPIKGCKPMKPTVVSVKKPATSVAAPCKAKAEDDDDDDLFGDDDDDDDQAAKESAKKRAEAAQAAKSKKEKAKPVERTSVVIEVKPWEAETDLEALAIKIKATNIEGLKWGEGHKLVDVAFGIKKLLVQCVIIDDLVVLDDITDAIEKFEDDVQSVDVATMNKI</sequence>
<evidence type="ECO:0000313" key="14">
    <source>
        <dbReference type="EMBL" id="CCI40374.1"/>
    </source>
</evidence>
<keyword evidence="7" id="KW-0251">Elongation factor</keyword>
<feature type="compositionally biased region" description="Acidic residues" evidence="12">
    <location>
        <begin position="1418"/>
        <end position="1434"/>
    </location>
</feature>
<keyword evidence="15" id="KW-1185">Reference proteome</keyword>
<dbReference type="GO" id="GO:0005634">
    <property type="term" value="C:nucleus"/>
    <property type="evidence" value="ECO:0007669"/>
    <property type="project" value="UniProtKB-SubCell"/>
</dbReference>
<dbReference type="InterPro" id="IPR014717">
    <property type="entry name" value="Transl_elong_EF1B/ribsomal_bS6"/>
</dbReference>
<feature type="region of interest" description="Disordered" evidence="12">
    <location>
        <begin position="544"/>
        <end position="577"/>
    </location>
</feature>
<gene>
    <name evidence="14" type="ORF">BN9_011580</name>
</gene>
<feature type="region of interest" description="Disordered" evidence="12">
    <location>
        <begin position="795"/>
        <end position="969"/>
    </location>
</feature>
<dbReference type="CDD" id="cd23156">
    <property type="entry name" value="Prefoldin_3"/>
    <property type="match status" value="1"/>
</dbReference>
<evidence type="ECO:0000256" key="1">
    <source>
        <dbReference type="ARBA" id="ARBA00004123"/>
    </source>
</evidence>
<dbReference type="GO" id="GO:0006457">
    <property type="term" value="P:protein folding"/>
    <property type="evidence" value="ECO:0007669"/>
    <property type="project" value="InterPro"/>
</dbReference>
<proteinExistence type="inferred from homology"/>
<dbReference type="Gene3D" id="1.10.287.370">
    <property type="match status" value="1"/>
</dbReference>
<comment type="subcellular location">
    <subcellularLocation>
        <location evidence="1">Nucleus</location>
    </subcellularLocation>
</comment>
<evidence type="ECO:0000256" key="8">
    <source>
        <dbReference type="ARBA" id="ARBA00022917"/>
    </source>
</evidence>
<feature type="coiled-coil region" evidence="11">
    <location>
        <begin position="1304"/>
        <end position="1331"/>
    </location>
</feature>
<dbReference type="Gene3D" id="3.30.70.60">
    <property type="match status" value="1"/>
</dbReference>
<dbReference type="GO" id="GO:0007017">
    <property type="term" value="P:microtubule-based process"/>
    <property type="evidence" value="ECO:0007669"/>
    <property type="project" value="TreeGrafter"/>
</dbReference>
<dbReference type="InterPro" id="IPR016655">
    <property type="entry name" value="PFD3"/>
</dbReference>
<dbReference type="OrthoDB" id="6375174at2759"/>
<dbReference type="GO" id="GO:0003746">
    <property type="term" value="F:translation elongation factor activity"/>
    <property type="evidence" value="ECO:0007669"/>
    <property type="project" value="UniProtKB-KW"/>
</dbReference>
<evidence type="ECO:0000256" key="10">
    <source>
        <dbReference type="ARBA" id="ARBA00023242"/>
    </source>
</evidence>
<evidence type="ECO:0000256" key="5">
    <source>
        <dbReference type="ARBA" id="ARBA00010048"/>
    </source>
</evidence>
<feature type="compositionally biased region" description="Basic and acidic residues" evidence="12">
    <location>
        <begin position="858"/>
        <end position="885"/>
    </location>
</feature>
<dbReference type="STRING" id="65357.A0A024G0W1"/>
<feature type="compositionally biased region" description="Low complexity" evidence="12">
    <location>
        <begin position="796"/>
        <end position="809"/>
    </location>
</feature>
<evidence type="ECO:0000256" key="4">
    <source>
        <dbReference type="ARBA" id="ARBA00008511"/>
    </source>
</evidence>
<dbReference type="GO" id="GO:0007021">
    <property type="term" value="P:tubulin complex assembly"/>
    <property type="evidence" value="ECO:0007669"/>
    <property type="project" value="TreeGrafter"/>
</dbReference>
<keyword evidence="11" id="KW-0175">Coiled coil</keyword>
<dbReference type="GO" id="GO:0016272">
    <property type="term" value="C:prefoldin complex"/>
    <property type="evidence" value="ECO:0007669"/>
    <property type="project" value="InterPro"/>
</dbReference>
<dbReference type="EMBL" id="CAIX01000008">
    <property type="protein sequence ID" value="CCI40374.1"/>
    <property type="molecule type" value="Genomic_DNA"/>
</dbReference>
<dbReference type="Pfam" id="PF18201">
    <property type="entry name" value="PIH1_CS"/>
    <property type="match status" value="1"/>
</dbReference>
<feature type="region of interest" description="Disordered" evidence="12">
    <location>
        <begin position="719"/>
        <end position="740"/>
    </location>
</feature>
<evidence type="ECO:0000256" key="11">
    <source>
        <dbReference type="SAM" id="Coils"/>
    </source>
</evidence>
<dbReference type="Proteomes" id="UP000053237">
    <property type="component" value="Unassembled WGS sequence"/>
</dbReference>
<keyword evidence="6" id="KW-0507">mRNA processing</keyword>
<feature type="compositionally biased region" description="Basic and acidic residues" evidence="12">
    <location>
        <begin position="893"/>
        <end position="969"/>
    </location>
</feature>
<accession>A0A024G0W1</accession>
<evidence type="ECO:0000256" key="2">
    <source>
        <dbReference type="ARBA" id="ARBA00007411"/>
    </source>
</evidence>
<feature type="domain" description="Translation elongation factor EF1B beta/delta subunit guanine nucleotide exchange" evidence="13">
    <location>
        <begin position="1463"/>
        <end position="1550"/>
    </location>
</feature>
<reference evidence="14 15" key="1">
    <citation type="submission" date="2012-05" db="EMBL/GenBank/DDBJ databases">
        <title>Recombination and specialization in a pathogen metapopulation.</title>
        <authorList>
            <person name="Gardiner A."/>
            <person name="Kemen E."/>
            <person name="Schultz-Larsen T."/>
            <person name="MacLean D."/>
            <person name="Van Oosterhout C."/>
            <person name="Jones J.D.G."/>
        </authorList>
    </citation>
    <scope>NUCLEOTIDE SEQUENCE [LARGE SCALE GENOMIC DNA]</scope>
    <source>
        <strain evidence="14 15">Ac Nc2</strain>
    </source>
</reference>
<dbReference type="InterPro" id="IPR009053">
    <property type="entry name" value="Prefoldin"/>
</dbReference>
<dbReference type="InterPro" id="IPR041442">
    <property type="entry name" value="PIH1D1/2/3_CS-like"/>
</dbReference>
<evidence type="ECO:0000256" key="7">
    <source>
        <dbReference type="ARBA" id="ARBA00022768"/>
    </source>
</evidence>
<keyword evidence="9" id="KW-0143">Chaperone</keyword>
<dbReference type="SUPFAM" id="SSF50978">
    <property type="entry name" value="WD40 repeat-like"/>
    <property type="match status" value="1"/>
</dbReference>
<evidence type="ECO:0000256" key="6">
    <source>
        <dbReference type="ARBA" id="ARBA00022664"/>
    </source>
</evidence>
<dbReference type="FunFam" id="3.30.70.60:FF:000001">
    <property type="entry name" value="Elongation factor 1-beta 1 like"/>
    <property type="match status" value="1"/>
</dbReference>
<evidence type="ECO:0000256" key="3">
    <source>
        <dbReference type="ARBA" id="ARBA00007459"/>
    </source>
</evidence>
<dbReference type="InterPro" id="IPR004127">
    <property type="entry name" value="Prefoldin_subunit_alpha"/>
</dbReference>
<comment type="similarity">
    <text evidence="3">Belongs to the FIP1 family.</text>
</comment>
<feature type="compositionally biased region" description="Basic and acidic residues" evidence="12">
    <location>
        <begin position="1435"/>
        <end position="1446"/>
    </location>
</feature>
<comment type="caution">
    <text evidence="14">The sequence shown here is derived from an EMBL/GenBank/DDBJ whole genome shotgun (WGS) entry which is preliminary data.</text>
</comment>
<dbReference type="SUPFAM" id="SSF54984">
    <property type="entry name" value="eEF-1beta-like"/>
    <property type="match status" value="1"/>
</dbReference>
<keyword evidence="10" id="KW-0539">Nucleus</keyword>
<dbReference type="InterPro" id="IPR007854">
    <property type="entry name" value="Fip1_dom"/>
</dbReference>